<dbReference type="AlphaFoldDB" id="A0A9Q1QLJ8"/>
<comment type="caution">
    <text evidence="1">The sequence shown here is derived from an EMBL/GenBank/DDBJ whole genome shotgun (WGS) entry which is preliminary data.</text>
</comment>
<dbReference type="OrthoDB" id="1740536at2759"/>
<protein>
    <submittedName>
        <fullName evidence="1">Uncharacterized protein</fullName>
    </submittedName>
</protein>
<dbReference type="EMBL" id="JAKOGI010000040">
    <property type="protein sequence ID" value="KAJ8447193.1"/>
    <property type="molecule type" value="Genomic_DNA"/>
</dbReference>
<evidence type="ECO:0000313" key="2">
    <source>
        <dbReference type="Proteomes" id="UP001153076"/>
    </source>
</evidence>
<dbReference type="Proteomes" id="UP001153076">
    <property type="component" value="Unassembled WGS sequence"/>
</dbReference>
<accession>A0A9Q1QLJ8</accession>
<sequence>MTDTILKQVTEQVKKTIEAVSSIRPLPTFDYVSTANASRPTATLPLSHYVEVMKERHSAGHPGTTGLPSGPRGLANSANASTPYAIHSRHMACRNYTIYESIMSFMSKTITPPLSAGNLRRPSISSFDKGQIDCFLKRGSGSLCKDRNLAHKEP</sequence>
<organism evidence="1 2">
    <name type="scientific">Carnegiea gigantea</name>
    <dbReference type="NCBI Taxonomy" id="171969"/>
    <lineage>
        <taxon>Eukaryota</taxon>
        <taxon>Viridiplantae</taxon>
        <taxon>Streptophyta</taxon>
        <taxon>Embryophyta</taxon>
        <taxon>Tracheophyta</taxon>
        <taxon>Spermatophyta</taxon>
        <taxon>Magnoliopsida</taxon>
        <taxon>eudicotyledons</taxon>
        <taxon>Gunneridae</taxon>
        <taxon>Pentapetalae</taxon>
        <taxon>Caryophyllales</taxon>
        <taxon>Cactineae</taxon>
        <taxon>Cactaceae</taxon>
        <taxon>Cactoideae</taxon>
        <taxon>Echinocereeae</taxon>
        <taxon>Carnegiea</taxon>
    </lineage>
</organism>
<gene>
    <name evidence="1" type="ORF">Cgig2_030424</name>
</gene>
<keyword evidence="2" id="KW-1185">Reference proteome</keyword>
<reference evidence="1" key="1">
    <citation type="submission" date="2022-04" db="EMBL/GenBank/DDBJ databases">
        <title>Carnegiea gigantea Genome sequencing and assembly v2.</title>
        <authorList>
            <person name="Copetti D."/>
            <person name="Sanderson M.J."/>
            <person name="Burquez A."/>
            <person name="Wojciechowski M.F."/>
        </authorList>
    </citation>
    <scope>NUCLEOTIDE SEQUENCE</scope>
    <source>
        <strain evidence="1">SGP5-SGP5p</strain>
        <tissue evidence="1">Aerial part</tissue>
    </source>
</reference>
<name>A0A9Q1QLJ8_9CARY</name>
<evidence type="ECO:0000313" key="1">
    <source>
        <dbReference type="EMBL" id="KAJ8447193.1"/>
    </source>
</evidence>
<proteinExistence type="predicted"/>